<dbReference type="InterPro" id="IPR031851">
    <property type="entry name" value="DUF4750"/>
</dbReference>
<keyword evidence="1" id="KW-0472">Membrane</keyword>
<gene>
    <name evidence="2" type="ORF">WJX73_004009</name>
</gene>
<feature type="transmembrane region" description="Helical" evidence="1">
    <location>
        <begin position="20"/>
        <end position="39"/>
    </location>
</feature>
<keyword evidence="1" id="KW-1133">Transmembrane helix</keyword>
<reference evidence="2 3" key="1">
    <citation type="journal article" date="2024" name="Nat. Commun.">
        <title>Phylogenomics reveals the evolutionary origins of lichenization in chlorophyte algae.</title>
        <authorList>
            <person name="Puginier C."/>
            <person name="Libourel C."/>
            <person name="Otte J."/>
            <person name="Skaloud P."/>
            <person name="Haon M."/>
            <person name="Grisel S."/>
            <person name="Petersen M."/>
            <person name="Berrin J.G."/>
            <person name="Delaux P.M."/>
            <person name="Dal Grande F."/>
            <person name="Keller J."/>
        </authorList>
    </citation>
    <scope>NUCLEOTIDE SEQUENCE [LARGE SCALE GENOMIC DNA]</scope>
    <source>
        <strain evidence="2 3">SAG 2036</strain>
    </source>
</reference>
<dbReference type="Proteomes" id="UP001465755">
    <property type="component" value="Unassembled WGS sequence"/>
</dbReference>
<evidence type="ECO:0000313" key="3">
    <source>
        <dbReference type="Proteomes" id="UP001465755"/>
    </source>
</evidence>
<comment type="caution">
    <text evidence="2">The sequence shown here is derived from an EMBL/GenBank/DDBJ whole genome shotgun (WGS) entry which is preliminary data.</text>
</comment>
<name>A0AAW1NPJ5_9CHLO</name>
<keyword evidence="3" id="KW-1185">Reference proteome</keyword>
<sequence>MELSDLARLPQLDRLPPVVGLITALGIFFASLILGWYILWRAWLRHMPICQELMGLRKRSPADKLALEAKIQKIKRQNSRGRVVAAKR</sequence>
<dbReference type="EMBL" id="JALJOQ010000254">
    <property type="protein sequence ID" value="KAK9787127.1"/>
    <property type="molecule type" value="Genomic_DNA"/>
</dbReference>
<evidence type="ECO:0000256" key="1">
    <source>
        <dbReference type="SAM" id="Phobius"/>
    </source>
</evidence>
<keyword evidence="1" id="KW-0812">Transmembrane</keyword>
<evidence type="ECO:0000313" key="2">
    <source>
        <dbReference type="EMBL" id="KAK9787127.1"/>
    </source>
</evidence>
<proteinExistence type="predicted"/>
<protein>
    <submittedName>
        <fullName evidence="2">Uncharacterized protein</fullName>
    </submittedName>
</protein>
<dbReference type="Pfam" id="PF15938">
    <property type="entry name" value="DUF4750"/>
    <property type="match status" value="1"/>
</dbReference>
<dbReference type="AlphaFoldDB" id="A0AAW1NPJ5"/>
<accession>A0AAW1NPJ5</accession>
<organism evidence="2 3">
    <name type="scientific">Symbiochloris irregularis</name>
    <dbReference type="NCBI Taxonomy" id="706552"/>
    <lineage>
        <taxon>Eukaryota</taxon>
        <taxon>Viridiplantae</taxon>
        <taxon>Chlorophyta</taxon>
        <taxon>core chlorophytes</taxon>
        <taxon>Trebouxiophyceae</taxon>
        <taxon>Trebouxiales</taxon>
        <taxon>Trebouxiaceae</taxon>
        <taxon>Symbiochloris</taxon>
    </lineage>
</organism>